<feature type="region of interest" description="Disordered" evidence="9">
    <location>
        <begin position="223"/>
        <end position="357"/>
    </location>
</feature>
<keyword evidence="8" id="KW-0539">Nucleus</keyword>
<dbReference type="EMBL" id="KV460209">
    <property type="protein sequence ID" value="OBU00300.2"/>
    <property type="molecule type" value="Genomic_DNA"/>
</dbReference>
<dbReference type="PANTHER" id="PTHR28246:SF1">
    <property type="entry name" value="G1-SPECIFIC TRANSCRIPTIONAL REPRESSOR WHI5-RELATED"/>
    <property type="match status" value="1"/>
</dbReference>
<reference evidence="11" key="2">
    <citation type="journal article" date="2018" name="Nat. Commun.">
        <title>Extreme sensitivity to ultraviolet light in the fungal pathogen causing white-nose syndrome of bats.</title>
        <authorList>
            <person name="Palmer J.M."/>
            <person name="Drees K.P."/>
            <person name="Foster J.T."/>
            <person name="Lindner D.L."/>
        </authorList>
    </citation>
    <scope>NUCLEOTIDE SEQUENCE [LARGE SCALE GENOMIC DNA]</scope>
    <source>
        <strain evidence="11">UAMH 10579</strain>
    </source>
</reference>
<evidence type="ECO:0000256" key="9">
    <source>
        <dbReference type="SAM" id="MobiDB-lite"/>
    </source>
</evidence>
<feature type="compositionally biased region" description="Low complexity" evidence="9">
    <location>
        <begin position="146"/>
        <end position="155"/>
    </location>
</feature>
<evidence type="ECO:0000256" key="2">
    <source>
        <dbReference type="ARBA" id="ARBA00004496"/>
    </source>
</evidence>
<dbReference type="AlphaFoldDB" id="A0A1B8GWV3"/>
<keyword evidence="6" id="KW-0805">Transcription regulation</keyword>
<evidence type="ECO:0000256" key="7">
    <source>
        <dbReference type="ARBA" id="ARBA00023163"/>
    </source>
</evidence>
<gene>
    <name evidence="10" type="ORF">VE01_01529</name>
</gene>
<dbReference type="InterPro" id="IPR013734">
    <property type="entry name" value="TF_Nrm1/Whi5"/>
</dbReference>
<name>A0A1B8GWV3_9PEZI</name>
<accession>A0A1B8GWV3</accession>
<feature type="region of interest" description="Disordered" evidence="9">
    <location>
        <begin position="21"/>
        <end position="157"/>
    </location>
</feature>
<dbReference type="GO" id="GO:0003712">
    <property type="term" value="F:transcription coregulator activity"/>
    <property type="evidence" value="ECO:0007669"/>
    <property type="project" value="TreeGrafter"/>
</dbReference>
<dbReference type="GO" id="GO:0033309">
    <property type="term" value="C:SBF transcription complex"/>
    <property type="evidence" value="ECO:0007669"/>
    <property type="project" value="TreeGrafter"/>
</dbReference>
<feature type="region of interest" description="Disordered" evidence="9">
    <location>
        <begin position="451"/>
        <end position="475"/>
    </location>
</feature>
<comment type="similarity">
    <text evidence="3">Belongs to the WHI5/NRM1 family.</text>
</comment>
<organism evidence="10 11">
    <name type="scientific">Pseudogymnoascus verrucosus</name>
    <dbReference type="NCBI Taxonomy" id="342668"/>
    <lineage>
        <taxon>Eukaryota</taxon>
        <taxon>Fungi</taxon>
        <taxon>Dikarya</taxon>
        <taxon>Ascomycota</taxon>
        <taxon>Pezizomycotina</taxon>
        <taxon>Leotiomycetes</taxon>
        <taxon>Thelebolales</taxon>
        <taxon>Thelebolaceae</taxon>
        <taxon>Pseudogymnoascus</taxon>
    </lineage>
</organism>
<feature type="compositionally biased region" description="Polar residues" evidence="9">
    <location>
        <begin position="348"/>
        <end position="357"/>
    </location>
</feature>
<dbReference type="GO" id="GO:0005737">
    <property type="term" value="C:cytoplasm"/>
    <property type="evidence" value="ECO:0007669"/>
    <property type="project" value="UniProtKB-SubCell"/>
</dbReference>
<evidence type="ECO:0000256" key="3">
    <source>
        <dbReference type="ARBA" id="ARBA00006922"/>
    </source>
</evidence>
<evidence type="ECO:0000313" key="11">
    <source>
        <dbReference type="Proteomes" id="UP000091956"/>
    </source>
</evidence>
<dbReference type="InterPro" id="IPR039198">
    <property type="entry name" value="Srl3/Whi5"/>
</dbReference>
<feature type="compositionally biased region" description="Polar residues" evidence="9">
    <location>
        <begin position="374"/>
        <end position="394"/>
    </location>
</feature>
<feature type="compositionally biased region" description="Polar residues" evidence="9">
    <location>
        <begin position="45"/>
        <end position="91"/>
    </location>
</feature>
<keyword evidence="5" id="KW-0678">Repressor</keyword>
<dbReference type="STRING" id="342668.A0A1B8GWV3"/>
<comment type="subcellular location">
    <subcellularLocation>
        <location evidence="2">Cytoplasm</location>
    </subcellularLocation>
    <subcellularLocation>
        <location evidence="1">Nucleus</location>
    </subcellularLocation>
</comment>
<feature type="compositionally biased region" description="Low complexity" evidence="9">
    <location>
        <begin position="313"/>
        <end position="331"/>
    </location>
</feature>
<proteinExistence type="inferred from homology"/>
<dbReference type="GeneID" id="28834915"/>
<dbReference type="Pfam" id="PF08528">
    <property type="entry name" value="Whi5"/>
    <property type="match status" value="1"/>
</dbReference>
<dbReference type="PANTHER" id="PTHR28246">
    <property type="entry name" value="G1-SPECIFIC TRANSCRIPTIONAL REPRESSOR WHI5-RELATED"/>
    <property type="match status" value="1"/>
</dbReference>
<evidence type="ECO:0000256" key="8">
    <source>
        <dbReference type="ARBA" id="ARBA00023242"/>
    </source>
</evidence>
<sequence length="475" mass="49946">MMSAHELAVAALGEAVVVDSRPRDGASSPAAHDIAGGVTHATAIKPNSTNSALASSQMSNNALESVSSYNSQSTVPDADTPPSSGFSSQSHDQAHGPTRVAEMPPLAVATNAGQKRTIDGYVRRSSGSSSSDSPVVNGKGRHTRNVSAVSAASSAMSPRELTSELRTRLSYAMVKVNKGWESLPIYEVESLASQSGSPTPSNSTIHGRRNTIASPRATIASLQGLSGASPKPHPNAAAPTDSQESTSEGQPSSRTYESFWREQSQRQIGLSASLSSPSSSQLSLQPSAELSSASRTQPNYRRSPVKSSKYHMLSAASSDLSQSSLSSGGAAPNTPAQDTKPPHRGDSVLQTPTQKSLQEQDAIETLLFMSSPGNPMLNNFPGAQSQGSRMQSPLKTEFGAQGTSDGKSDDSSVTPRAYETGTARYRGRRRIGVLGRGRLGEDELDRMLDTMENADSSDDEIELPTTPMRSTIGRV</sequence>
<evidence type="ECO:0000256" key="1">
    <source>
        <dbReference type="ARBA" id="ARBA00004123"/>
    </source>
</evidence>
<dbReference type="Proteomes" id="UP000091956">
    <property type="component" value="Unassembled WGS sequence"/>
</dbReference>
<feature type="region of interest" description="Disordered" evidence="9">
    <location>
        <begin position="374"/>
        <end position="425"/>
    </location>
</feature>
<dbReference type="RefSeq" id="XP_018134032.2">
    <property type="nucleotide sequence ID" value="XM_018271050.2"/>
</dbReference>
<keyword evidence="7" id="KW-0804">Transcription</keyword>
<feature type="compositionally biased region" description="Polar residues" evidence="9">
    <location>
        <begin position="240"/>
        <end position="258"/>
    </location>
</feature>
<keyword evidence="4" id="KW-0963">Cytoplasm</keyword>
<evidence type="ECO:0000256" key="4">
    <source>
        <dbReference type="ARBA" id="ARBA00022490"/>
    </source>
</evidence>
<dbReference type="GO" id="GO:0000082">
    <property type="term" value="P:G1/S transition of mitotic cell cycle"/>
    <property type="evidence" value="ECO:0007669"/>
    <property type="project" value="InterPro"/>
</dbReference>
<evidence type="ECO:0000256" key="5">
    <source>
        <dbReference type="ARBA" id="ARBA00022491"/>
    </source>
</evidence>
<evidence type="ECO:0000313" key="10">
    <source>
        <dbReference type="EMBL" id="OBU00300.2"/>
    </source>
</evidence>
<protein>
    <submittedName>
        <fullName evidence="10">Uncharacterized protein</fullName>
    </submittedName>
</protein>
<evidence type="ECO:0000256" key="6">
    <source>
        <dbReference type="ARBA" id="ARBA00023015"/>
    </source>
</evidence>
<reference evidence="10 11" key="1">
    <citation type="submission" date="2016-03" db="EMBL/GenBank/DDBJ databases">
        <title>Comparative genomics of Pseudogymnoascus destructans, the fungus causing white-nose syndrome of bats.</title>
        <authorList>
            <person name="Palmer J.M."/>
            <person name="Drees K.P."/>
            <person name="Foster J.T."/>
            <person name="Lindner D.L."/>
        </authorList>
    </citation>
    <scope>NUCLEOTIDE SEQUENCE [LARGE SCALE GENOMIC DNA]</scope>
    <source>
        <strain evidence="10 11">UAMH 10579</strain>
    </source>
</reference>
<keyword evidence="11" id="KW-1185">Reference proteome</keyword>
<feature type="compositionally biased region" description="Low complexity" evidence="9">
    <location>
        <begin position="270"/>
        <end position="294"/>
    </location>
</feature>